<comment type="subunit">
    <text evidence="3">Homodimer.</text>
</comment>
<dbReference type="EMBL" id="AP008232">
    <property type="protein sequence ID" value="BAE75654.1"/>
    <property type="molecule type" value="Genomic_DNA"/>
</dbReference>
<dbReference type="Gene3D" id="3.40.630.30">
    <property type="match status" value="1"/>
</dbReference>
<gene>
    <name evidence="3" type="primary">wecD</name>
    <name evidence="5" type="ordered locus">SG2379</name>
</gene>
<comment type="pathway">
    <text evidence="3">Bacterial outer membrane biogenesis; enterobacterial common antigen biosynthesis.</text>
</comment>
<comment type="function">
    <text evidence="3">Catalyzes the acetylation of dTDP-fucosamine (dTDP-4-amino-4,6-dideoxy-D-galactose) to dTDP-Fuc4NAc, which is utilized in the biosynthesis of the enterobacterial common antigen (ECA).</text>
</comment>
<dbReference type="InterPro" id="IPR000182">
    <property type="entry name" value="GNAT_dom"/>
</dbReference>
<feature type="domain" description="N-acetyltransferase" evidence="4">
    <location>
        <begin position="101"/>
        <end position="253"/>
    </location>
</feature>
<feature type="binding site" evidence="3">
    <location>
        <position position="224"/>
    </location>
    <ligand>
        <name>acetyl-CoA</name>
        <dbReference type="ChEBI" id="CHEBI:57288"/>
    </ligand>
</feature>
<evidence type="ECO:0000256" key="2">
    <source>
        <dbReference type="ARBA" id="ARBA00023315"/>
    </source>
</evidence>
<dbReference type="Proteomes" id="UP000001932">
    <property type="component" value="Chromosome"/>
</dbReference>
<dbReference type="AlphaFoldDB" id="Q2NQC1"/>
<keyword evidence="1 3" id="KW-0808">Transferase</keyword>
<dbReference type="Pfam" id="PF00583">
    <property type="entry name" value="Acetyltransf_1"/>
    <property type="match status" value="1"/>
</dbReference>
<organism evidence="5 6">
    <name type="scientific">Sodalis glossinidius (strain morsitans)</name>
    <dbReference type="NCBI Taxonomy" id="343509"/>
    <lineage>
        <taxon>Bacteria</taxon>
        <taxon>Pseudomonadati</taxon>
        <taxon>Pseudomonadota</taxon>
        <taxon>Gammaproteobacteria</taxon>
        <taxon>Enterobacterales</taxon>
        <taxon>Bruguierivoracaceae</taxon>
        <taxon>Sodalis</taxon>
    </lineage>
</organism>
<dbReference type="KEGG" id="sgl:SG2379"/>
<name>Q2NQC1_SODGM</name>
<comment type="similarity">
    <text evidence="3">Belongs to the WecD family.</text>
</comment>
<dbReference type="GO" id="GO:0008080">
    <property type="term" value="F:N-acetyltransferase activity"/>
    <property type="evidence" value="ECO:0007669"/>
    <property type="project" value="InterPro"/>
</dbReference>
<dbReference type="eggNOG" id="COG0456">
    <property type="taxonomic scope" value="Bacteria"/>
</dbReference>
<comment type="catalytic activity">
    <reaction evidence="3">
        <text>dTDP-4-amino-4,6-dideoxy-alpha-D-galactose + acetyl-CoA = dTDP-4-acetamido-4,6-dideoxy-alpha-D-galactose + CoA + H(+)</text>
        <dbReference type="Rhea" id="RHEA:34443"/>
        <dbReference type="ChEBI" id="CHEBI:15378"/>
        <dbReference type="ChEBI" id="CHEBI:57287"/>
        <dbReference type="ChEBI" id="CHEBI:57288"/>
        <dbReference type="ChEBI" id="CHEBI:68492"/>
        <dbReference type="ChEBI" id="CHEBI:68493"/>
        <dbReference type="EC" id="2.3.1.210"/>
    </reaction>
</comment>
<evidence type="ECO:0000259" key="4">
    <source>
        <dbReference type="PROSITE" id="PS51186"/>
    </source>
</evidence>
<dbReference type="STRING" id="343509.SG2379"/>
<feature type="active site" description="Proton donor" evidence="3">
    <location>
        <position position="231"/>
    </location>
</feature>
<dbReference type="HAMAP" id="MF_02027">
    <property type="entry name" value="WecD_RffC"/>
    <property type="match status" value="1"/>
</dbReference>
<dbReference type="HOGENOM" id="CLU_101319_1_0_6"/>
<evidence type="ECO:0000256" key="1">
    <source>
        <dbReference type="ARBA" id="ARBA00022679"/>
    </source>
</evidence>
<keyword evidence="2 3" id="KW-0012">Acyltransferase</keyword>
<dbReference type="UniPathway" id="UPA00566"/>
<comment type="caution">
    <text evidence="3">Lacks conserved residue(s) required for the propagation of feature annotation.</text>
</comment>
<dbReference type="PANTHER" id="PTHR43877:SF2">
    <property type="entry name" value="AMINOALKYLPHOSPHONATE N-ACETYLTRANSFERASE-RELATED"/>
    <property type="match status" value="1"/>
</dbReference>
<dbReference type="GO" id="GO:0009246">
    <property type="term" value="P:enterobacterial common antigen biosynthetic process"/>
    <property type="evidence" value="ECO:0007669"/>
    <property type="project" value="UniProtKB-UniRule"/>
</dbReference>
<keyword evidence="6" id="KW-1185">Reference proteome</keyword>
<protein>
    <recommendedName>
        <fullName evidence="3">dTDP-fucosamine acetyltransferase</fullName>
        <ecNumber evidence="3">2.3.1.210</ecNumber>
    </recommendedName>
    <alternativeName>
        <fullName evidence="3">TDP-fucosamine acetyltransferase</fullName>
    </alternativeName>
    <alternativeName>
        <fullName evidence="3">dTDP-4-amino-4,6-dideoxy-D-galactose acyltransferase</fullName>
    </alternativeName>
</protein>
<reference evidence="5 6" key="1">
    <citation type="journal article" date="2006" name="Genome Res.">
        <title>Massive genome erosion and functional adaptations provide insights into the symbiotic lifestyle of Sodalis glossinidius in the tsetse host.</title>
        <authorList>
            <person name="Toh H."/>
            <person name="Weiss B.L."/>
            <person name="Perkin S.A.H."/>
            <person name="Yamashita A."/>
            <person name="Oshima K."/>
            <person name="Hattori M."/>
            <person name="Aksoy S."/>
        </authorList>
    </citation>
    <scope>NUCLEOTIDE SEQUENCE [LARGE SCALE GENOMIC DNA]</scope>
    <source>
        <strain evidence="6">morsitans</strain>
    </source>
</reference>
<dbReference type="CDD" id="cd04301">
    <property type="entry name" value="NAT_SF"/>
    <property type="match status" value="1"/>
</dbReference>
<dbReference type="PANTHER" id="PTHR43877">
    <property type="entry name" value="AMINOALKYLPHOSPHONATE N-ACETYLTRANSFERASE-RELATED-RELATED"/>
    <property type="match status" value="1"/>
</dbReference>
<dbReference type="InterPro" id="IPR050832">
    <property type="entry name" value="Bact_Acetyltransf"/>
</dbReference>
<dbReference type="SUPFAM" id="SSF55729">
    <property type="entry name" value="Acyl-CoA N-acyltransferases (Nat)"/>
    <property type="match status" value="1"/>
</dbReference>
<dbReference type="NCBIfam" id="TIGR02382">
    <property type="entry name" value="wecD_rffC"/>
    <property type="match status" value="1"/>
</dbReference>
<evidence type="ECO:0000313" key="6">
    <source>
        <dbReference type="Proteomes" id="UP000001932"/>
    </source>
</evidence>
<evidence type="ECO:0000313" key="5">
    <source>
        <dbReference type="EMBL" id="BAE75654.1"/>
    </source>
</evidence>
<proteinExistence type="inferred from homology"/>
<dbReference type="EC" id="2.3.1.210" evidence="3"/>
<dbReference type="InterPro" id="IPR012752">
    <property type="entry name" value="AcTrfase_WecD"/>
</dbReference>
<dbReference type="NCBIfam" id="NF008212">
    <property type="entry name" value="PRK10975.1"/>
    <property type="match status" value="1"/>
</dbReference>
<dbReference type="PROSITE" id="PS51186">
    <property type="entry name" value="GNAT"/>
    <property type="match status" value="1"/>
</dbReference>
<evidence type="ECO:0000256" key="3">
    <source>
        <dbReference type="HAMAP-Rule" id="MF_02027"/>
    </source>
</evidence>
<accession>Q2NQC1</accession>
<dbReference type="InterPro" id="IPR016181">
    <property type="entry name" value="Acyl_CoA_acyltransferase"/>
</dbReference>
<sequence length="253" mass="27197">MDNICWICSMSVHANTDLLTWESDFFGRRLGRVAFDDAAPCLTSGGLTAFALVQAKVAAQATAQMDALSALGFRPVEGEIDCCYTLPASSGGAPVAALPAAEMRVAEASDIPALRALAAQTLTLSRFRPPWFSDEERQRFYAQWVENAVRGSFDHLCLVADGPTGLEGLVTLRDIGEQTARIGLLAVSYAARGRGTGKLLCRAALGWCRSRGFSQLRVATQTANLPALRLYLASGAQIVHAAHWLYRGPHDSI</sequence>